<dbReference type="EMBL" id="VRLW01000001">
    <property type="protein sequence ID" value="KAA1259593.1"/>
    <property type="molecule type" value="Genomic_DNA"/>
</dbReference>
<accession>A0A5B1CJG6</accession>
<keyword evidence="3" id="KW-1185">Reference proteome</keyword>
<name>A0A5B1CJG6_9BACT</name>
<dbReference type="Proteomes" id="UP000322699">
    <property type="component" value="Unassembled WGS sequence"/>
</dbReference>
<dbReference type="AlphaFoldDB" id="A0A5B1CJG6"/>
<evidence type="ECO:0008006" key="4">
    <source>
        <dbReference type="Google" id="ProtNLM"/>
    </source>
</evidence>
<evidence type="ECO:0000313" key="3">
    <source>
        <dbReference type="Proteomes" id="UP000322699"/>
    </source>
</evidence>
<comment type="caution">
    <text evidence="2">The sequence shown here is derived from an EMBL/GenBank/DDBJ whole genome shotgun (WGS) entry which is preliminary data.</text>
</comment>
<evidence type="ECO:0000313" key="2">
    <source>
        <dbReference type="EMBL" id="KAA1259593.1"/>
    </source>
</evidence>
<feature type="compositionally biased region" description="Basic and acidic residues" evidence="1">
    <location>
        <begin position="98"/>
        <end position="112"/>
    </location>
</feature>
<gene>
    <name evidence="2" type="ORF">LF1_21270</name>
</gene>
<sequence>MSLSINDSSGLLDSDMRLFTERRFQFALSRFDSRIDGVEVTVTRTGKGQRAGKGQGIDQHECSVAIDIRRSEKVSLIEIDTDLKKCVVRAAERSGRAVGRSVERWHSQERHRPACASTNNV</sequence>
<organism evidence="2 3">
    <name type="scientific">Rubripirellula obstinata</name>
    <dbReference type="NCBI Taxonomy" id="406547"/>
    <lineage>
        <taxon>Bacteria</taxon>
        <taxon>Pseudomonadati</taxon>
        <taxon>Planctomycetota</taxon>
        <taxon>Planctomycetia</taxon>
        <taxon>Pirellulales</taxon>
        <taxon>Pirellulaceae</taxon>
        <taxon>Rubripirellula</taxon>
    </lineage>
</organism>
<feature type="region of interest" description="Disordered" evidence="1">
    <location>
        <begin position="98"/>
        <end position="121"/>
    </location>
</feature>
<proteinExistence type="predicted"/>
<evidence type="ECO:0000256" key="1">
    <source>
        <dbReference type="SAM" id="MobiDB-lite"/>
    </source>
</evidence>
<reference evidence="2 3" key="1">
    <citation type="submission" date="2019-08" db="EMBL/GenBank/DDBJ databases">
        <title>Deep-cultivation of Planctomycetes and their phenomic and genomic characterization uncovers novel biology.</title>
        <authorList>
            <person name="Wiegand S."/>
            <person name="Jogler M."/>
            <person name="Boedeker C."/>
            <person name="Pinto D."/>
            <person name="Vollmers J."/>
            <person name="Rivas-Marin E."/>
            <person name="Kohn T."/>
            <person name="Peeters S.H."/>
            <person name="Heuer A."/>
            <person name="Rast P."/>
            <person name="Oberbeckmann S."/>
            <person name="Bunk B."/>
            <person name="Jeske O."/>
            <person name="Meyerdierks A."/>
            <person name="Storesund J.E."/>
            <person name="Kallscheuer N."/>
            <person name="Luecker S."/>
            <person name="Lage O.M."/>
            <person name="Pohl T."/>
            <person name="Merkel B.J."/>
            <person name="Hornburger P."/>
            <person name="Mueller R.-W."/>
            <person name="Bruemmer F."/>
            <person name="Labrenz M."/>
            <person name="Spormann A.M."/>
            <person name="Op Den Camp H."/>
            <person name="Overmann J."/>
            <person name="Amann R."/>
            <person name="Jetten M.S.M."/>
            <person name="Mascher T."/>
            <person name="Medema M.H."/>
            <person name="Devos D.P."/>
            <person name="Kaster A.-K."/>
            <person name="Ovreas L."/>
            <person name="Rohde M."/>
            <person name="Galperin M.Y."/>
            <person name="Jogler C."/>
        </authorList>
    </citation>
    <scope>NUCLEOTIDE SEQUENCE [LARGE SCALE GENOMIC DNA]</scope>
    <source>
        <strain evidence="2 3">LF1</strain>
    </source>
</reference>
<protein>
    <recommendedName>
        <fullName evidence="4">Sigma 54 modulation protein / S30EA ribosomal protein</fullName>
    </recommendedName>
</protein>